<feature type="region of interest" description="Disordered" evidence="3">
    <location>
        <begin position="1"/>
        <end position="30"/>
    </location>
</feature>
<dbReference type="InterPro" id="IPR057326">
    <property type="entry name" value="KR_dom"/>
</dbReference>
<dbReference type="EMBL" id="CP038799">
    <property type="protein sequence ID" value="QIV83319.1"/>
    <property type="molecule type" value="Genomic_DNA"/>
</dbReference>
<evidence type="ECO:0000313" key="5">
    <source>
        <dbReference type="EMBL" id="QIV83319.1"/>
    </source>
</evidence>
<feature type="domain" description="Ketoreductase" evidence="4">
    <location>
        <begin position="37"/>
        <end position="207"/>
    </location>
</feature>
<dbReference type="SMART" id="SM00822">
    <property type="entry name" value="PKS_KR"/>
    <property type="match status" value="1"/>
</dbReference>
<evidence type="ECO:0000256" key="1">
    <source>
        <dbReference type="ARBA" id="ARBA00006484"/>
    </source>
</evidence>
<dbReference type="InterPro" id="IPR002347">
    <property type="entry name" value="SDR_fam"/>
</dbReference>
<evidence type="ECO:0000256" key="2">
    <source>
        <dbReference type="ARBA" id="ARBA00023002"/>
    </source>
</evidence>
<protein>
    <submittedName>
        <fullName evidence="5">SDR family oxidoreductase</fullName>
    </submittedName>
</protein>
<dbReference type="SUPFAM" id="SSF51735">
    <property type="entry name" value="NAD(P)-binding Rossmann-fold domains"/>
    <property type="match status" value="1"/>
</dbReference>
<evidence type="ECO:0000256" key="3">
    <source>
        <dbReference type="SAM" id="MobiDB-lite"/>
    </source>
</evidence>
<dbReference type="PRINTS" id="PR00081">
    <property type="entry name" value="GDHRDH"/>
</dbReference>
<dbReference type="PROSITE" id="PS00061">
    <property type="entry name" value="ADH_SHORT"/>
    <property type="match status" value="1"/>
</dbReference>
<accession>A0A6H0SA72</accession>
<dbReference type="InterPro" id="IPR036291">
    <property type="entry name" value="NAD(P)-bd_dom_sf"/>
</dbReference>
<dbReference type="InterPro" id="IPR020904">
    <property type="entry name" value="Sc_DH/Rdtase_CS"/>
</dbReference>
<evidence type="ECO:0000259" key="4">
    <source>
        <dbReference type="SMART" id="SM00822"/>
    </source>
</evidence>
<dbReference type="Gene3D" id="3.40.50.720">
    <property type="entry name" value="NAD(P)-binding Rossmann-like Domain"/>
    <property type="match status" value="1"/>
</dbReference>
<proteinExistence type="inferred from homology"/>
<organism evidence="5 6">
    <name type="scientific">Mycolicibacterium frederiksbergense</name>
    <dbReference type="NCBI Taxonomy" id="117567"/>
    <lineage>
        <taxon>Bacteria</taxon>
        <taxon>Bacillati</taxon>
        <taxon>Actinomycetota</taxon>
        <taxon>Actinomycetes</taxon>
        <taxon>Mycobacteriales</taxon>
        <taxon>Mycobacteriaceae</taxon>
        <taxon>Mycolicibacterium</taxon>
    </lineage>
</organism>
<evidence type="ECO:0000313" key="6">
    <source>
        <dbReference type="Proteomes" id="UP000501849"/>
    </source>
</evidence>
<dbReference type="RefSeq" id="WP_168143729.1">
    <property type="nucleotide sequence ID" value="NZ_CP038799.1"/>
</dbReference>
<name>A0A6H0SA72_9MYCO</name>
<dbReference type="PANTHER" id="PTHR43639:SF1">
    <property type="entry name" value="SHORT-CHAIN DEHYDROGENASE_REDUCTASE FAMILY PROTEIN"/>
    <property type="match status" value="1"/>
</dbReference>
<dbReference type="FunFam" id="3.40.50.720:FF:000084">
    <property type="entry name" value="Short-chain dehydrogenase reductase"/>
    <property type="match status" value="1"/>
</dbReference>
<dbReference type="PANTHER" id="PTHR43639">
    <property type="entry name" value="OXIDOREDUCTASE, SHORT-CHAIN DEHYDROGENASE/REDUCTASE FAMILY (AFU_ORTHOLOGUE AFUA_5G02870)"/>
    <property type="match status" value="1"/>
</dbReference>
<dbReference type="AlphaFoldDB" id="A0A6H0SA72"/>
<dbReference type="GO" id="GO:0016491">
    <property type="term" value="F:oxidoreductase activity"/>
    <property type="evidence" value="ECO:0007669"/>
    <property type="project" value="UniProtKB-KW"/>
</dbReference>
<keyword evidence="6" id="KW-1185">Reference proteome</keyword>
<comment type="similarity">
    <text evidence="1">Belongs to the short-chain dehydrogenases/reductases (SDR) family.</text>
</comment>
<dbReference type="Pfam" id="PF13561">
    <property type="entry name" value="adh_short_C2"/>
    <property type="match status" value="1"/>
</dbReference>
<dbReference type="PRINTS" id="PR00080">
    <property type="entry name" value="SDRFAMILY"/>
</dbReference>
<gene>
    <name evidence="5" type="ORF">EXE63_22375</name>
</gene>
<sequence length="284" mass="28445">MTGKTASGASEATGKTASGASEATGKTASGASEATGKTAVVIGGASGIGWASARALAAEGYRVVVADRNAEGAAARAAELGDPHSGAAVDVVDEASVATLFEATGPIDAVVSCAGFSNIGLIVDLAVEDFRAVIDVCLTGAFIVAKYAGRYLNDGGALVSISSLNGRQPAAGMSAYCSAKAGLSMLTQVAALELAPRGIRVNAVAPGFVHTPLTEGAALVPGVVEEYVENTPLGRAGTPEDIAEAVVFLTKASWLTGEVLDLNGGSHMKRYPDLLGHIMKLAQQ</sequence>
<dbReference type="Proteomes" id="UP000501849">
    <property type="component" value="Chromosome"/>
</dbReference>
<keyword evidence="2" id="KW-0560">Oxidoreductase</keyword>
<dbReference type="KEGG" id="mfre:EXE63_22375"/>
<reference evidence="5 6" key="1">
    <citation type="submission" date="2019-04" db="EMBL/GenBank/DDBJ databases">
        <title>Draft, Whole-Genome Sequence of the Anthracene-degrading Mycobacterium frederiksbergense LB501T, Isolated from a Polycyclic Aromatic Hydrocarbon (PAH)-Contaminated Soil.</title>
        <authorList>
            <person name="Augelletti F."/>
        </authorList>
    </citation>
    <scope>NUCLEOTIDE SEQUENCE [LARGE SCALE GENOMIC DNA]</scope>
    <source>
        <strain evidence="5 6">LB 501T</strain>
    </source>
</reference>